<evidence type="ECO:0000256" key="3">
    <source>
        <dbReference type="ARBA" id="ARBA00023277"/>
    </source>
</evidence>
<evidence type="ECO:0000256" key="2">
    <source>
        <dbReference type="ARBA" id="ARBA00023235"/>
    </source>
</evidence>
<comment type="caution">
    <text evidence="4">Lacks conserved residue(s) required for the propagation of feature annotation.</text>
</comment>
<dbReference type="PANTHER" id="PTHR43103">
    <property type="entry name" value="NUCLEOSIDE-DIPHOSPHATE-SUGAR EPIMERASE"/>
    <property type="match status" value="1"/>
</dbReference>
<feature type="binding site" evidence="4">
    <location>
        <position position="217"/>
    </location>
    <ligand>
        <name>substrate</name>
    </ligand>
</feature>
<comment type="caution">
    <text evidence="6">The sequence shown here is derived from an EMBL/GenBank/DDBJ whole genome shotgun (WGS) entry which is preliminary data.</text>
</comment>
<sequence>MRVVVTGAAGFIGSNLVHALNARGIDDVIAVDDLTQGHQFRNLVGTQLSGYVDLDEFYARFERGEFGRVDAVLHQGACSDTMVHDGKLMMARNYECSRRLLAACLRHGTRLIYASSAAVYGGSRQFVEAPEHERPLNVYGWSKLVFDQTVRRELAAMPQRGTLQVAGLRYFNVYGPREQHKGRMASVAFHHFGQFQSQGHVALFGEYDGYGPGAHERDFVWVGDVVDVNLWLLEHAGASGIFNVGSGRAEPFNAVAAAMLNRCRAAGGEPPLGLSALVESGQLRYTPFPEALRGHYQSHTQADLRALRKAGYTRTMTNVSTGVALYAQWLMNPRDGLPAVWAPVASALAAAASHSSHSL</sequence>
<feature type="binding site" evidence="4">
    <location>
        <position position="39"/>
    </location>
    <ligand>
        <name>NADP(+)</name>
        <dbReference type="ChEBI" id="CHEBI:58349"/>
    </ligand>
</feature>
<dbReference type="Gene3D" id="3.90.25.10">
    <property type="entry name" value="UDP-galactose 4-epimerase, domain 1"/>
    <property type="match status" value="1"/>
</dbReference>
<feature type="active site" description="Proton acceptor" evidence="4">
    <location>
        <position position="139"/>
    </location>
</feature>
<dbReference type="SUPFAM" id="SSF51735">
    <property type="entry name" value="NAD(P)-binding Rossmann-fold domains"/>
    <property type="match status" value="1"/>
</dbReference>
<dbReference type="RefSeq" id="WP_341423596.1">
    <property type="nucleotide sequence ID" value="NZ_JBBUTG010000001.1"/>
</dbReference>
<dbReference type="Pfam" id="PF01370">
    <property type="entry name" value="Epimerase"/>
    <property type="match status" value="1"/>
</dbReference>
<dbReference type="EC" id="5.1.3.20" evidence="4"/>
<gene>
    <name evidence="6" type="primary">rfaD</name>
    <name evidence="4" type="synonym">hldD</name>
    <name evidence="6" type="ORF">AACH06_00345</name>
</gene>
<comment type="subunit">
    <text evidence="4">Homopentamer.</text>
</comment>
<keyword evidence="2 4" id="KW-0413">Isomerase</keyword>
<protein>
    <recommendedName>
        <fullName evidence="4">ADP-L-glycero-D-manno-heptose-6-epimerase</fullName>
        <ecNumber evidence="4">5.1.3.20</ecNumber>
    </recommendedName>
    <alternativeName>
        <fullName evidence="4">ADP-L-glycero-beta-D-manno-heptose-6-epimerase</fullName>
        <shortName evidence="4">ADP-glyceromanno-heptose 6-epimerase</shortName>
        <shortName evidence="4">ADP-hep 6-epimerase</shortName>
        <shortName evidence="4">AGME</shortName>
    </alternativeName>
</protein>
<evidence type="ECO:0000256" key="1">
    <source>
        <dbReference type="ARBA" id="ARBA00022857"/>
    </source>
</evidence>
<feature type="domain" description="NAD-dependent epimerase/dehydratase" evidence="5">
    <location>
        <begin position="3"/>
        <end position="245"/>
    </location>
</feature>
<feature type="binding site" evidence="4">
    <location>
        <begin position="75"/>
        <end position="79"/>
    </location>
    <ligand>
        <name>NADP(+)</name>
        <dbReference type="ChEBI" id="CHEBI:58349"/>
    </ligand>
</feature>
<feature type="binding site" evidence="4">
    <location>
        <begin position="32"/>
        <end position="33"/>
    </location>
    <ligand>
        <name>NADP(+)</name>
        <dbReference type="ChEBI" id="CHEBI:58349"/>
    </ligand>
</feature>
<feature type="binding site" evidence="4">
    <location>
        <position position="173"/>
    </location>
    <ligand>
        <name>NADP(+)</name>
        <dbReference type="ChEBI" id="CHEBI:58349"/>
    </ligand>
</feature>
<dbReference type="EMBL" id="JBBUTG010000001">
    <property type="protein sequence ID" value="MEK8029252.1"/>
    <property type="molecule type" value="Genomic_DNA"/>
</dbReference>
<accession>A0ABU9BK49</accession>
<keyword evidence="7" id="KW-1185">Reference proteome</keyword>
<dbReference type="HAMAP" id="MF_01601">
    <property type="entry name" value="Heptose_epimerase"/>
    <property type="match status" value="1"/>
</dbReference>
<comment type="cofactor">
    <cofactor evidence="4">
        <name>NADP(+)</name>
        <dbReference type="ChEBI" id="CHEBI:58349"/>
    </cofactor>
    <text evidence="4">Binds 1 NADP(+) per subunit.</text>
</comment>
<name>A0ABU9BK49_9BURK</name>
<keyword evidence="3 4" id="KW-0119">Carbohydrate metabolism</keyword>
<dbReference type="NCBIfam" id="TIGR02197">
    <property type="entry name" value="heptose_epim"/>
    <property type="match status" value="1"/>
</dbReference>
<evidence type="ECO:0000259" key="5">
    <source>
        <dbReference type="Pfam" id="PF01370"/>
    </source>
</evidence>
<comment type="domain">
    <text evidence="4">Contains a large N-terminal NADP-binding domain, and a smaller C-terminal substrate-binding domain.</text>
</comment>
<reference evidence="6 7" key="1">
    <citation type="submission" date="2024-04" db="EMBL/GenBank/DDBJ databases">
        <title>Novel species of the genus Ideonella isolated from streams.</title>
        <authorList>
            <person name="Lu H."/>
        </authorList>
    </citation>
    <scope>NUCLEOTIDE SEQUENCE [LARGE SCALE GENOMIC DNA]</scope>
    <source>
        <strain evidence="6 7">DXS29W</strain>
    </source>
</reference>
<feature type="binding site" evidence="4">
    <location>
        <begin position="204"/>
        <end position="207"/>
    </location>
    <ligand>
        <name>substrate</name>
    </ligand>
</feature>
<comment type="function">
    <text evidence="4">Catalyzes the interconversion between ADP-D-glycero-beta-D-manno-heptose and ADP-L-glycero-beta-D-manno-heptose via an epimerization at carbon 6 of the heptose.</text>
</comment>
<comment type="similarity">
    <text evidence="4">Belongs to the NAD(P)-dependent epimerase/dehydratase family. HldD subfamily.</text>
</comment>
<feature type="binding site" evidence="4">
    <location>
        <position position="181"/>
    </location>
    <ligand>
        <name>NADP(+)</name>
        <dbReference type="ChEBI" id="CHEBI:58349"/>
    </ligand>
</feature>
<dbReference type="CDD" id="cd05248">
    <property type="entry name" value="ADP_GME_SDR_e"/>
    <property type="match status" value="1"/>
</dbReference>
<dbReference type="PANTHER" id="PTHR43103:SF3">
    <property type="entry name" value="ADP-L-GLYCERO-D-MANNO-HEPTOSE-6-EPIMERASE"/>
    <property type="match status" value="1"/>
</dbReference>
<dbReference type="InterPro" id="IPR001509">
    <property type="entry name" value="Epimerase_deHydtase"/>
</dbReference>
<feature type="binding site" evidence="4">
    <location>
        <position position="190"/>
    </location>
    <ligand>
        <name>substrate</name>
    </ligand>
</feature>
<dbReference type="InterPro" id="IPR036291">
    <property type="entry name" value="NAD(P)-bd_dom_sf"/>
</dbReference>
<evidence type="ECO:0000313" key="6">
    <source>
        <dbReference type="EMBL" id="MEK8029252.1"/>
    </source>
</evidence>
<proteinExistence type="inferred from homology"/>
<feature type="active site" description="Proton acceptor" evidence="4">
    <location>
        <position position="181"/>
    </location>
</feature>
<feature type="binding site" evidence="4">
    <location>
        <position position="183"/>
    </location>
    <ligand>
        <name>substrate</name>
    </ligand>
</feature>
<feature type="binding site" evidence="4">
    <location>
        <position position="172"/>
    </location>
    <ligand>
        <name>substrate</name>
    </ligand>
</feature>
<dbReference type="Gene3D" id="3.40.50.720">
    <property type="entry name" value="NAD(P)-binding Rossmann-like Domain"/>
    <property type="match status" value="1"/>
</dbReference>
<dbReference type="Proteomes" id="UP001371218">
    <property type="component" value="Unassembled WGS sequence"/>
</dbReference>
<dbReference type="InterPro" id="IPR011912">
    <property type="entry name" value="Heptose_epim"/>
</dbReference>
<dbReference type="GO" id="GO:0008712">
    <property type="term" value="F:ADP-glyceromanno-heptose 6-epimerase activity"/>
    <property type="evidence" value="ECO:0007669"/>
    <property type="project" value="UniProtKB-EC"/>
</dbReference>
<feature type="binding site" evidence="4">
    <location>
        <position position="296"/>
    </location>
    <ligand>
        <name>substrate</name>
    </ligand>
</feature>
<feature type="binding site" evidence="4">
    <location>
        <begin position="11"/>
        <end position="12"/>
    </location>
    <ligand>
        <name>NADP(+)</name>
        <dbReference type="ChEBI" id="CHEBI:58349"/>
    </ligand>
</feature>
<feature type="binding site" evidence="4">
    <location>
        <position position="143"/>
    </location>
    <ligand>
        <name>NADP(+)</name>
        <dbReference type="ChEBI" id="CHEBI:58349"/>
    </ligand>
</feature>
<organism evidence="6 7">
    <name type="scientific">Ideonella lacteola</name>
    <dbReference type="NCBI Taxonomy" id="2984193"/>
    <lineage>
        <taxon>Bacteria</taxon>
        <taxon>Pseudomonadati</taxon>
        <taxon>Pseudomonadota</taxon>
        <taxon>Betaproteobacteria</taxon>
        <taxon>Burkholderiales</taxon>
        <taxon>Sphaerotilaceae</taxon>
        <taxon>Ideonella</taxon>
    </lineage>
</organism>
<comment type="catalytic activity">
    <reaction evidence="4">
        <text>ADP-D-glycero-beta-D-manno-heptose = ADP-L-glycero-beta-D-manno-heptose</text>
        <dbReference type="Rhea" id="RHEA:17577"/>
        <dbReference type="ChEBI" id="CHEBI:59967"/>
        <dbReference type="ChEBI" id="CHEBI:61506"/>
        <dbReference type="EC" id="5.1.3.20"/>
    </reaction>
</comment>
<comment type="pathway">
    <text evidence="4">Nucleotide-sugar biosynthesis; ADP-L-glycero-beta-D-manno-heptose biosynthesis; ADP-L-glycero-beta-D-manno-heptose from D-glycero-beta-D-manno-heptose 7-phosphate: step 4/4.</text>
</comment>
<keyword evidence="1 4" id="KW-0521">NADP</keyword>
<evidence type="ECO:0000256" key="4">
    <source>
        <dbReference type="HAMAP-Rule" id="MF_01601"/>
    </source>
</evidence>
<evidence type="ECO:0000313" key="7">
    <source>
        <dbReference type="Proteomes" id="UP001371218"/>
    </source>
</evidence>